<evidence type="ECO:0000259" key="2">
    <source>
        <dbReference type="PROSITE" id="PS50004"/>
    </source>
</evidence>
<gene>
    <name evidence="3" type="ORF">CURHAP_LOCUS16222</name>
</gene>
<accession>A0A6J5U3D7</accession>
<evidence type="ECO:0000313" key="3">
    <source>
        <dbReference type="EMBL" id="CAB4270177.1"/>
    </source>
</evidence>
<dbReference type="PANTHER" id="PTHR32246">
    <property type="entry name" value="INGRESSION PROTEIN FIC1"/>
    <property type="match status" value="1"/>
</dbReference>
<dbReference type="Proteomes" id="UP000507222">
    <property type="component" value="Unassembled WGS sequence"/>
</dbReference>
<dbReference type="Pfam" id="PF00168">
    <property type="entry name" value="C2"/>
    <property type="match status" value="1"/>
</dbReference>
<dbReference type="PANTHER" id="PTHR32246:SF69">
    <property type="entry name" value="CALCIUM-DEPENDENT LIPID-BINDING (CALB DOMAIN) FAMILY PROTEIN"/>
    <property type="match status" value="1"/>
</dbReference>
<dbReference type="Gene3D" id="2.60.40.150">
    <property type="entry name" value="C2 domain"/>
    <property type="match status" value="1"/>
</dbReference>
<protein>
    <recommendedName>
        <fullName evidence="2">C2 domain-containing protein</fullName>
    </recommendedName>
</protein>
<dbReference type="GO" id="GO:0006952">
    <property type="term" value="P:defense response"/>
    <property type="evidence" value="ECO:0007669"/>
    <property type="project" value="InterPro"/>
</dbReference>
<feature type="region of interest" description="Disordered" evidence="1">
    <location>
        <begin position="168"/>
        <end position="225"/>
    </location>
</feature>
<feature type="compositionally biased region" description="Basic and acidic residues" evidence="1">
    <location>
        <begin position="168"/>
        <end position="194"/>
    </location>
</feature>
<dbReference type="AlphaFoldDB" id="A0A6J5U3D7"/>
<feature type="compositionally biased region" description="Polar residues" evidence="1">
    <location>
        <begin position="195"/>
        <end position="213"/>
    </location>
</feature>
<dbReference type="InterPro" id="IPR000008">
    <property type="entry name" value="C2_dom"/>
</dbReference>
<name>A0A6J5U3D7_PRUAR</name>
<dbReference type="CDD" id="cd04051">
    <property type="entry name" value="C2_SRC2_like"/>
    <property type="match status" value="1"/>
</dbReference>
<dbReference type="SMART" id="SM00239">
    <property type="entry name" value="C2"/>
    <property type="match status" value="1"/>
</dbReference>
<proteinExistence type="predicted"/>
<organism evidence="3 4">
    <name type="scientific">Prunus armeniaca</name>
    <name type="common">Apricot</name>
    <name type="synonym">Armeniaca vulgaris</name>
    <dbReference type="NCBI Taxonomy" id="36596"/>
    <lineage>
        <taxon>Eukaryota</taxon>
        <taxon>Viridiplantae</taxon>
        <taxon>Streptophyta</taxon>
        <taxon>Embryophyta</taxon>
        <taxon>Tracheophyta</taxon>
        <taxon>Spermatophyta</taxon>
        <taxon>Magnoliopsida</taxon>
        <taxon>eudicotyledons</taxon>
        <taxon>Gunneridae</taxon>
        <taxon>Pentapetalae</taxon>
        <taxon>rosids</taxon>
        <taxon>fabids</taxon>
        <taxon>Rosales</taxon>
        <taxon>Rosaceae</taxon>
        <taxon>Amygdaloideae</taxon>
        <taxon>Amygdaleae</taxon>
        <taxon>Prunus</taxon>
    </lineage>
</organism>
<dbReference type="SUPFAM" id="SSF49562">
    <property type="entry name" value="C2 domain (Calcium/lipid-binding domain, CaLB)"/>
    <property type="match status" value="1"/>
</dbReference>
<sequence length="286" mass="31497">MMKKENGDHEGTMRVLEIHLISAQGLKAPAGTLRRMQTYALAWVDSAHKLRSRVDKIGASNPTWNDRFLFKVPPGFLSSETSAVSVQIYAVGTFRDHLVGSVRFLINNFLDVHSKMPSFTAVQIRRPSGRFYGVLNVGAMVIDGSDLAPAVNEMSAIGYRDLMGKGESFGRRRRHGDSMRIKSKDYSGDSKENSCAESTENSDAGESVASSPATPLPPLKELNGVGDLAGTTTKVLRTAPSDGSRFLCCLLTQRKIQYTPTDQNPDGVHGRERNQAGTREWLRIFY</sequence>
<dbReference type="InterPro" id="IPR035892">
    <property type="entry name" value="C2_domain_sf"/>
</dbReference>
<reference evidence="3 4" key="1">
    <citation type="submission" date="2020-05" db="EMBL/GenBank/DDBJ databases">
        <authorList>
            <person name="Campoy J."/>
            <person name="Schneeberger K."/>
            <person name="Spophaly S."/>
        </authorList>
    </citation>
    <scope>NUCLEOTIDE SEQUENCE [LARGE SCALE GENOMIC DNA]</scope>
    <source>
        <strain evidence="3">PruArmRojPasFocal</strain>
    </source>
</reference>
<dbReference type="InterPro" id="IPR044750">
    <property type="entry name" value="C2_SRC2/BAP"/>
</dbReference>
<dbReference type="EMBL" id="CAEKDK010000002">
    <property type="protein sequence ID" value="CAB4270177.1"/>
    <property type="molecule type" value="Genomic_DNA"/>
</dbReference>
<feature type="domain" description="C2" evidence="2">
    <location>
        <begin position="1"/>
        <end position="119"/>
    </location>
</feature>
<evidence type="ECO:0000313" key="4">
    <source>
        <dbReference type="Proteomes" id="UP000507222"/>
    </source>
</evidence>
<evidence type="ECO:0000256" key="1">
    <source>
        <dbReference type="SAM" id="MobiDB-lite"/>
    </source>
</evidence>
<dbReference type="PROSITE" id="PS50004">
    <property type="entry name" value="C2"/>
    <property type="match status" value="1"/>
</dbReference>